<dbReference type="RefSeq" id="WP_169628999.1">
    <property type="nucleotide sequence ID" value="NZ_JABCMA010000029.1"/>
</dbReference>
<dbReference type="InterPro" id="IPR007298">
    <property type="entry name" value="Cu-R_lipoprotein_NlpE"/>
</dbReference>
<geneLocation type="plasmid" evidence="1">
    <name>pVb1636</name>
</geneLocation>
<protein>
    <submittedName>
        <fullName evidence="2">Copper resistance protein NlpE</fullName>
    </submittedName>
    <submittedName>
        <fullName evidence="1">Lipoprotein</fullName>
    </submittedName>
</protein>
<dbReference type="EMBL" id="MH548371">
    <property type="protein sequence ID" value="AXQ85559.1"/>
    <property type="molecule type" value="Genomic_DNA"/>
</dbReference>
<keyword evidence="1" id="KW-0449">Lipoprotein</keyword>
<accession>A0A510BP02</accession>
<organism evidence="1">
    <name type="scientific">Vibrio alginolyticus</name>
    <dbReference type="NCBI Taxonomy" id="663"/>
    <lineage>
        <taxon>Bacteria</taxon>
        <taxon>Pseudomonadati</taxon>
        <taxon>Pseudomonadota</taxon>
        <taxon>Gammaproteobacteria</taxon>
        <taxon>Vibrionales</taxon>
        <taxon>Vibrionaceae</taxon>
        <taxon>Vibrio</taxon>
    </lineage>
</organism>
<dbReference type="PROSITE" id="PS51257">
    <property type="entry name" value="PROKAR_LIPOPROTEIN"/>
    <property type="match status" value="1"/>
</dbReference>
<dbReference type="Proteomes" id="UP000565155">
    <property type="component" value="Unassembled WGS sequence"/>
</dbReference>
<dbReference type="Pfam" id="PF04170">
    <property type="entry name" value="NlpE"/>
    <property type="match status" value="1"/>
</dbReference>
<dbReference type="AlphaFoldDB" id="A0A510BP02"/>
<evidence type="ECO:0000313" key="2">
    <source>
        <dbReference type="EMBL" id="NMR75789.1"/>
    </source>
</evidence>
<dbReference type="Gene3D" id="2.40.128.640">
    <property type="match status" value="1"/>
</dbReference>
<reference evidence="1" key="1">
    <citation type="submission" date="2018-06" db="EMBL/GenBank/DDBJ databases">
        <title>Genetic characterization of a blaCTX-M-14-carrying plasmid in Vibrio alginolyticus.</title>
        <authorList>
            <person name="Zheng Z."/>
            <person name="Li R."/>
            <person name="Chen S."/>
        </authorList>
    </citation>
    <scope>NUCLEOTIDE SEQUENCE</scope>
    <source>
        <strain evidence="1">Vb1636</strain>
        <plasmid evidence="1">pVb1636</plasmid>
    </source>
</reference>
<sequence length="281" mass="31429">MKVIKRIAVGTIYLLAFYFLAGCSSNEKSLLPLSEAVVSDVSGDDLSARTTNNLYDQAHSTKNAVDWDGVYIGTIPCASCPGIKMILTVSEGGYYRLEETYLGEKDGIFRSEGLFDWDDSGSRITFRGEDKRTWMVGENRVWLVDANGKPSSNYMLKKQREQIEAELPLVRTPYRDASELKVGDTIILDGLYTWGHEVVSFEPCASNYQYWATGKTAITKPLNEASFNKAIVRKSPYQPIFIRAKIKVLPPAQEGFAESYDGLIEILDVKKLLTDKDCSSK</sequence>
<gene>
    <name evidence="2" type="ORF">HKB35_19415</name>
</gene>
<proteinExistence type="predicted"/>
<keyword evidence="1" id="KW-0614">Plasmid</keyword>
<evidence type="ECO:0000313" key="3">
    <source>
        <dbReference type="Proteomes" id="UP000565155"/>
    </source>
</evidence>
<evidence type="ECO:0000313" key="1">
    <source>
        <dbReference type="EMBL" id="AXQ85559.1"/>
    </source>
</evidence>
<name>A0A510BP02_VIBAL</name>
<reference evidence="2 3" key="2">
    <citation type="submission" date="2020-04" db="EMBL/GenBank/DDBJ databases">
        <title>Whole-genome sequencing of Vibrio spp. from China reveals different genetic environments of blaCTX-M-14 among diverse lineages.</title>
        <authorList>
            <person name="Zheng Z."/>
            <person name="Ye L."/>
            <person name="Chen S."/>
        </authorList>
    </citation>
    <scope>NUCLEOTIDE SEQUENCE [LARGE SCALE GENOMIC DNA]</scope>
    <source>
        <strain evidence="2 3">Vb1636</strain>
    </source>
</reference>
<dbReference type="EMBL" id="JABCMA010000029">
    <property type="protein sequence ID" value="NMR75789.1"/>
    <property type="molecule type" value="Genomic_DNA"/>
</dbReference>